<feature type="chain" id="PRO_5035873617" description="Zinc finger (C3HC4-type RING finger) family protein" evidence="3">
    <location>
        <begin position="26"/>
        <end position="707"/>
    </location>
</feature>
<dbReference type="FunFam" id="3.40.50.410:FF:000115">
    <property type="entry name" value="Retroelement pol polyprotein-like"/>
    <property type="match status" value="1"/>
</dbReference>
<dbReference type="PROSITE" id="PS50089">
    <property type="entry name" value="ZF_RING_2"/>
    <property type="match status" value="1"/>
</dbReference>
<keyword evidence="1" id="KW-0479">Metal-binding</keyword>
<evidence type="ECO:0000256" key="1">
    <source>
        <dbReference type="PROSITE-ProRule" id="PRU00175"/>
    </source>
</evidence>
<dbReference type="InterPro" id="IPR001841">
    <property type="entry name" value="Znf_RING"/>
</dbReference>
<evidence type="ECO:0000313" key="6">
    <source>
        <dbReference type="EMBL" id="CAE6251712.1"/>
    </source>
</evidence>
<dbReference type="PROSITE" id="PS50234">
    <property type="entry name" value="VWFA"/>
    <property type="match status" value="1"/>
</dbReference>
<dbReference type="GO" id="GO:0008270">
    <property type="term" value="F:zinc ion binding"/>
    <property type="evidence" value="ECO:0007669"/>
    <property type="project" value="UniProtKB-KW"/>
</dbReference>
<evidence type="ECO:0000256" key="2">
    <source>
        <dbReference type="SAM" id="MobiDB-lite"/>
    </source>
</evidence>
<name>A0A8S2B0D2_ARAAE</name>
<dbReference type="SUPFAM" id="SSF57850">
    <property type="entry name" value="RING/U-box"/>
    <property type="match status" value="1"/>
</dbReference>
<dbReference type="AlphaFoldDB" id="A0A8S2B0D2"/>
<dbReference type="InterPro" id="IPR036465">
    <property type="entry name" value="vWFA_dom_sf"/>
</dbReference>
<dbReference type="CDD" id="cd01466">
    <property type="entry name" value="vWA_C3HC4_type"/>
    <property type="match status" value="1"/>
</dbReference>
<dbReference type="Gene3D" id="3.40.50.410">
    <property type="entry name" value="von Willebrand factor, type A domain"/>
    <property type="match status" value="1"/>
</dbReference>
<dbReference type="PANTHER" id="PTHR10579:SF158">
    <property type="entry name" value="RETROELEMENT POL POLYPROTEIN-LIKE"/>
    <property type="match status" value="1"/>
</dbReference>
<dbReference type="Gene3D" id="3.30.40.10">
    <property type="entry name" value="Zinc/RING finger domain, C3HC4 (zinc finger)"/>
    <property type="match status" value="1"/>
</dbReference>
<dbReference type="Pfam" id="PF00092">
    <property type="entry name" value="VWA"/>
    <property type="match status" value="1"/>
</dbReference>
<feature type="signal peptide" evidence="3">
    <location>
        <begin position="1"/>
        <end position="25"/>
    </location>
</feature>
<reference evidence="6" key="1">
    <citation type="submission" date="2021-01" db="EMBL/GenBank/DDBJ databases">
        <authorList>
            <person name="Bezrukov I."/>
        </authorList>
    </citation>
    <scope>NUCLEOTIDE SEQUENCE</scope>
</reference>
<evidence type="ECO:0000256" key="3">
    <source>
        <dbReference type="SAM" id="SignalP"/>
    </source>
</evidence>
<feature type="compositionally biased region" description="Polar residues" evidence="2">
    <location>
        <begin position="680"/>
        <end position="690"/>
    </location>
</feature>
<dbReference type="InterPro" id="IPR013083">
    <property type="entry name" value="Znf_RING/FYVE/PHD"/>
</dbReference>
<dbReference type="InterPro" id="IPR032838">
    <property type="entry name" value="Vwaint_dom"/>
</dbReference>
<evidence type="ECO:0000259" key="4">
    <source>
        <dbReference type="PROSITE" id="PS50089"/>
    </source>
</evidence>
<dbReference type="EMBL" id="LR999458">
    <property type="protein sequence ID" value="CAE6251712.1"/>
    <property type="molecule type" value="Genomic_DNA"/>
</dbReference>
<dbReference type="Pfam" id="PF14624">
    <property type="entry name" value="Vwaint"/>
    <property type="match status" value="1"/>
</dbReference>
<dbReference type="Proteomes" id="UP000682877">
    <property type="component" value="Chromosome 8"/>
</dbReference>
<dbReference type="CDD" id="cd23114">
    <property type="entry name" value="RING-H2_WAVH2"/>
    <property type="match status" value="1"/>
</dbReference>
<keyword evidence="1" id="KW-0863">Zinc-finger</keyword>
<dbReference type="SUPFAM" id="SSF53300">
    <property type="entry name" value="vWA-like"/>
    <property type="match status" value="1"/>
</dbReference>
<accession>A0A8S2B0D2</accession>
<evidence type="ECO:0000259" key="5">
    <source>
        <dbReference type="PROSITE" id="PS50234"/>
    </source>
</evidence>
<feature type="region of interest" description="Disordered" evidence="2">
    <location>
        <begin position="680"/>
        <end position="707"/>
    </location>
</feature>
<dbReference type="InterPro" id="IPR051266">
    <property type="entry name" value="CLCR"/>
</dbReference>
<feature type="domain" description="RING-type" evidence="4">
    <location>
        <begin position="73"/>
        <end position="117"/>
    </location>
</feature>
<organism evidence="6 7">
    <name type="scientific">Arabidopsis arenosa</name>
    <name type="common">Sand rock-cress</name>
    <name type="synonym">Cardaminopsis arenosa</name>
    <dbReference type="NCBI Taxonomy" id="38785"/>
    <lineage>
        <taxon>Eukaryota</taxon>
        <taxon>Viridiplantae</taxon>
        <taxon>Streptophyta</taxon>
        <taxon>Embryophyta</taxon>
        <taxon>Tracheophyta</taxon>
        <taxon>Spermatophyta</taxon>
        <taxon>Magnoliopsida</taxon>
        <taxon>eudicotyledons</taxon>
        <taxon>Gunneridae</taxon>
        <taxon>Pentapetalae</taxon>
        <taxon>rosids</taxon>
        <taxon>malvids</taxon>
        <taxon>Brassicales</taxon>
        <taxon>Brassicaceae</taxon>
        <taxon>Camelineae</taxon>
        <taxon>Arabidopsis</taxon>
    </lineage>
</organism>
<keyword evidence="1" id="KW-0862">Zinc</keyword>
<keyword evidence="3" id="KW-0732">Signal</keyword>
<proteinExistence type="predicted"/>
<sequence length="707" mass="76756">MGSKWRKAKVALGLNLCLYVPKTLEDSSSPPRRSDDTVSLSPVIVQRPTTPVPSSSGLRLPRSMSKSSSKKTCAICLTAMKAGQGHAIFTAECSHSFHFQCITTNVKHGNQICPVCRAKWNEIPLQSPNAKGKSGVKPIGRPRDDAWMSIPPRRSSPIQYTSRPDCLRVSSIFNTEPAVFNDDQALEHQDRSAESGLDKSKPGVTGTLEVKTYPEISEVVRSVSFKDFAVLINLKAPTASKSPSNPSSSSRAPVDLVTVLDVSGSMAGTKLALLKRAMGFVIQNLGPFDRLSVISFSSTARRNFPLRLMTETGKQEALQAVNSLVSNGGTNIAEGLKKGARVLIDRRFKNPVSSIVLLSDGQDTYTMTSPNGSRGSDYKALLPKEINGNRIPVHAFGFGADHDASLMHSIAENSGGTFSFIESETVIQDAFAQCIGGLLSVVVQELCVKIECIHHLLRIGSVKAGSYRFDNGPNSRTGSIAVGDLYAEEERNFLVNLDIPIVEGVSDLMSLVKVQCVYKDPVSKETVNLNNFGEVKILRPIVMTERRPVVSVEVDRQRIRLRAAEAISEARVLAERGDLTEAVSVLETCRGVLTESVSGRAGDPLCITLCAELKETQERMASRQVYEASGRAYVLAGLSSHSWQRATARGDMSDTTTTSYQTQSMVDMVNLSQTMTFGMPIASSNSSPSGQRKLRQALSFPARPRPR</sequence>
<gene>
    <name evidence="6" type="ORF">AARE701A_LOCUS22024</name>
</gene>
<evidence type="ECO:0008006" key="8">
    <source>
        <dbReference type="Google" id="ProtNLM"/>
    </source>
</evidence>
<protein>
    <recommendedName>
        <fullName evidence="8">Zinc finger (C3HC4-type RING finger) family protein</fullName>
    </recommendedName>
</protein>
<dbReference type="SMART" id="SM00327">
    <property type="entry name" value="VWA"/>
    <property type="match status" value="1"/>
</dbReference>
<feature type="region of interest" description="Disordered" evidence="2">
    <location>
        <begin position="127"/>
        <end position="161"/>
    </location>
</feature>
<feature type="compositionally biased region" description="Polar residues" evidence="2">
    <location>
        <begin position="47"/>
        <end position="57"/>
    </location>
</feature>
<dbReference type="PANTHER" id="PTHR10579">
    <property type="entry name" value="CALCIUM-ACTIVATED CHLORIDE CHANNEL REGULATOR"/>
    <property type="match status" value="1"/>
</dbReference>
<evidence type="ECO:0000313" key="7">
    <source>
        <dbReference type="Proteomes" id="UP000682877"/>
    </source>
</evidence>
<dbReference type="SMART" id="SM00184">
    <property type="entry name" value="RING"/>
    <property type="match status" value="1"/>
</dbReference>
<dbReference type="Pfam" id="PF17123">
    <property type="entry name" value="zf-RING_11"/>
    <property type="match status" value="1"/>
</dbReference>
<feature type="domain" description="VWFA" evidence="5">
    <location>
        <begin position="255"/>
        <end position="442"/>
    </location>
</feature>
<keyword evidence="7" id="KW-1185">Reference proteome</keyword>
<dbReference type="InterPro" id="IPR002035">
    <property type="entry name" value="VWF_A"/>
</dbReference>
<feature type="region of interest" description="Disordered" evidence="2">
    <location>
        <begin position="25"/>
        <end position="65"/>
    </location>
</feature>